<evidence type="ECO:0000256" key="10">
    <source>
        <dbReference type="ARBA" id="ARBA00023136"/>
    </source>
</evidence>
<dbReference type="EMBL" id="JAKOGI010000052">
    <property type="protein sequence ID" value="KAJ8446564.1"/>
    <property type="molecule type" value="Genomic_DNA"/>
</dbReference>
<dbReference type="FunFam" id="3.30.200.20:FF:000043">
    <property type="entry name" value="Wall-associated receptor kinase 2"/>
    <property type="match status" value="1"/>
</dbReference>
<evidence type="ECO:0000259" key="16">
    <source>
        <dbReference type="PROSITE" id="PS50011"/>
    </source>
</evidence>
<evidence type="ECO:0000256" key="1">
    <source>
        <dbReference type="ARBA" id="ARBA00004479"/>
    </source>
</evidence>
<comment type="catalytic activity">
    <reaction evidence="13">
        <text>L-seryl-[protein] + ATP = O-phospho-L-seryl-[protein] + ADP + H(+)</text>
        <dbReference type="Rhea" id="RHEA:17989"/>
        <dbReference type="Rhea" id="RHEA-COMP:9863"/>
        <dbReference type="Rhea" id="RHEA-COMP:11604"/>
        <dbReference type="ChEBI" id="CHEBI:15378"/>
        <dbReference type="ChEBI" id="CHEBI:29999"/>
        <dbReference type="ChEBI" id="CHEBI:30616"/>
        <dbReference type="ChEBI" id="CHEBI:83421"/>
        <dbReference type="ChEBI" id="CHEBI:456216"/>
    </reaction>
</comment>
<comment type="caution">
    <text evidence="17">The sequence shown here is derived from an EMBL/GenBank/DDBJ whole genome shotgun (WGS) entry which is preliminary data.</text>
</comment>
<evidence type="ECO:0000256" key="14">
    <source>
        <dbReference type="ARBA" id="ARBA00047951"/>
    </source>
</evidence>
<dbReference type="GO" id="GO:0005886">
    <property type="term" value="C:plasma membrane"/>
    <property type="evidence" value="ECO:0007669"/>
    <property type="project" value="TreeGrafter"/>
</dbReference>
<evidence type="ECO:0000256" key="13">
    <source>
        <dbReference type="ARBA" id="ARBA00047558"/>
    </source>
</evidence>
<proteinExistence type="predicted"/>
<reference evidence="17" key="1">
    <citation type="submission" date="2022-04" db="EMBL/GenBank/DDBJ databases">
        <title>Carnegiea gigantea Genome sequencing and assembly v2.</title>
        <authorList>
            <person name="Copetti D."/>
            <person name="Sanderson M.J."/>
            <person name="Burquez A."/>
            <person name="Wojciechowski M.F."/>
        </authorList>
    </citation>
    <scope>NUCLEOTIDE SEQUENCE</scope>
    <source>
        <strain evidence="17">SGP5-SGP5p</strain>
        <tissue evidence="17">Aerial part</tissue>
    </source>
</reference>
<dbReference type="GO" id="GO:0004674">
    <property type="term" value="F:protein serine/threonine kinase activity"/>
    <property type="evidence" value="ECO:0007669"/>
    <property type="project" value="UniProtKB-KW"/>
</dbReference>
<keyword evidence="18" id="KW-1185">Reference proteome</keyword>
<dbReference type="AlphaFoldDB" id="A0A9Q1QLV6"/>
<evidence type="ECO:0000256" key="12">
    <source>
        <dbReference type="ARBA" id="ARBA00023180"/>
    </source>
</evidence>
<evidence type="ECO:0000256" key="8">
    <source>
        <dbReference type="ARBA" id="ARBA00022840"/>
    </source>
</evidence>
<dbReference type="InterPro" id="IPR008271">
    <property type="entry name" value="Ser/Thr_kinase_AS"/>
</dbReference>
<comment type="subcellular location">
    <subcellularLocation>
        <location evidence="1">Membrane</location>
        <topology evidence="1">Single-pass type I membrane protein</topology>
    </subcellularLocation>
</comment>
<keyword evidence="4 15" id="KW-0812">Transmembrane</keyword>
<dbReference type="OrthoDB" id="4062651at2759"/>
<dbReference type="Gene3D" id="3.30.200.20">
    <property type="entry name" value="Phosphorylase Kinase, domain 1"/>
    <property type="match status" value="1"/>
</dbReference>
<keyword evidence="3" id="KW-0808">Transferase</keyword>
<keyword evidence="11" id="KW-1015">Disulfide bond</keyword>
<dbReference type="PANTHER" id="PTHR27005:SF521">
    <property type="entry name" value="WALL-ASSOCIATED RECEPTOR KINASE-LIKE 6"/>
    <property type="match status" value="1"/>
</dbReference>
<keyword evidence="9 15" id="KW-1133">Transmembrane helix</keyword>
<evidence type="ECO:0000256" key="15">
    <source>
        <dbReference type="SAM" id="Phobius"/>
    </source>
</evidence>
<accession>A0A9Q1QLV6</accession>
<dbReference type="PANTHER" id="PTHR27005">
    <property type="entry name" value="WALL-ASSOCIATED RECEPTOR KINASE-LIKE 21"/>
    <property type="match status" value="1"/>
</dbReference>
<dbReference type="Pfam" id="PF13947">
    <property type="entry name" value="GUB_WAK_bind"/>
    <property type="match status" value="1"/>
</dbReference>
<dbReference type="SMART" id="SM00220">
    <property type="entry name" value="S_TKc"/>
    <property type="match status" value="1"/>
</dbReference>
<keyword evidence="8" id="KW-0067">ATP-binding</keyword>
<feature type="domain" description="Protein kinase" evidence="16">
    <location>
        <begin position="414"/>
        <end position="695"/>
    </location>
</feature>
<dbReference type="InterPro" id="IPR001245">
    <property type="entry name" value="Ser-Thr/Tyr_kinase_cat_dom"/>
</dbReference>
<feature type="transmembrane region" description="Helical" evidence="15">
    <location>
        <begin position="343"/>
        <end position="366"/>
    </location>
</feature>
<dbReference type="SUPFAM" id="SSF56112">
    <property type="entry name" value="Protein kinase-like (PK-like)"/>
    <property type="match status" value="1"/>
</dbReference>
<dbReference type="InterPro" id="IPR011009">
    <property type="entry name" value="Kinase-like_dom_sf"/>
</dbReference>
<dbReference type="Proteomes" id="UP001153076">
    <property type="component" value="Unassembled WGS sequence"/>
</dbReference>
<dbReference type="InterPro" id="IPR025287">
    <property type="entry name" value="WAK_GUB"/>
</dbReference>
<name>A0A9Q1QLV6_9CARY</name>
<organism evidence="17 18">
    <name type="scientific">Carnegiea gigantea</name>
    <dbReference type="NCBI Taxonomy" id="171969"/>
    <lineage>
        <taxon>Eukaryota</taxon>
        <taxon>Viridiplantae</taxon>
        <taxon>Streptophyta</taxon>
        <taxon>Embryophyta</taxon>
        <taxon>Tracheophyta</taxon>
        <taxon>Spermatophyta</taxon>
        <taxon>Magnoliopsida</taxon>
        <taxon>eudicotyledons</taxon>
        <taxon>Gunneridae</taxon>
        <taxon>Pentapetalae</taxon>
        <taxon>Caryophyllales</taxon>
        <taxon>Cactineae</taxon>
        <taxon>Cactaceae</taxon>
        <taxon>Cactoideae</taxon>
        <taxon>Echinocereeae</taxon>
        <taxon>Carnegiea</taxon>
    </lineage>
</organism>
<evidence type="ECO:0000256" key="5">
    <source>
        <dbReference type="ARBA" id="ARBA00022729"/>
    </source>
</evidence>
<dbReference type="InterPro" id="IPR000719">
    <property type="entry name" value="Prot_kinase_dom"/>
</dbReference>
<dbReference type="Gene3D" id="1.10.510.10">
    <property type="entry name" value="Transferase(Phosphotransferase) domain 1"/>
    <property type="match status" value="1"/>
</dbReference>
<gene>
    <name evidence="17" type="ORF">Cgig2_019717</name>
</gene>
<keyword evidence="6" id="KW-0547">Nucleotide-binding</keyword>
<keyword evidence="7" id="KW-0418">Kinase</keyword>
<evidence type="ECO:0000256" key="4">
    <source>
        <dbReference type="ARBA" id="ARBA00022692"/>
    </source>
</evidence>
<dbReference type="GO" id="GO:0007166">
    <property type="term" value="P:cell surface receptor signaling pathway"/>
    <property type="evidence" value="ECO:0007669"/>
    <property type="project" value="InterPro"/>
</dbReference>
<keyword evidence="5" id="KW-0732">Signal</keyword>
<keyword evidence="2" id="KW-0723">Serine/threonine-protein kinase</keyword>
<comment type="catalytic activity">
    <reaction evidence="14">
        <text>L-threonyl-[protein] + ATP = O-phospho-L-threonyl-[protein] + ADP + H(+)</text>
        <dbReference type="Rhea" id="RHEA:46608"/>
        <dbReference type="Rhea" id="RHEA-COMP:11060"/>
        <dbReference type="Rhea" id="RHEA-COMP:11605"/>
        <dbReference type="ChEBI" id="CHEBI:15378"/>
        <dbReference type="ChEBI" id="CHEBI:30013"/>
        <dbReference type="ChEBI" id="CHEBI:30616"/>
        <dbReference type="ChEBI" id="CHEBI:61977"/>
        <dbReference type="ChEBI" id="CHEBI:456216"/>
    </reaction>
</comment>
<dbReference type="PROSITE" id="PS00108">
    <property type="entry name" value="PROTEIN_KINASE_ST"/>
    <property type="match status" value="1"/>
</dbReference>
<evidence type="ECO:0000256" key="11">
    <source>
        <dbReference type="ARBA" id="ARBA00023157"/>
    </source>
</evidence>
<evidence type="ECO:0000256" key="2">
    <source>
        <dbReference type="ARBA" id="ARBA00022527"/>
    </source>
</evidence>
<keyword evidence="10 15" id="KW-0472">Membrane</keyword>
<dbReference type="FunFam" id="1.10.510.10:FF:000084">
    <property type="entry name" value="Wall-associated receptor kinase 2"/>
    <property type="match status" value="1"/>
</dbReference>
<dbReference type="PROSITE" id="PS50011">
    <property type="entry name" value="PROTEIN_KINASE_DOM"/>
    <property type="match status" value="1"/>
</dbReference>
<evidence type="ECO:0000256" key="3">
    <source>
        <dbReference type="ARBA" id="ARBA00022679"/>
    </source>
</evidence>
<protein>
    <recommendedName>
        <fullName evidence="16">Protein kinase domain-containing protein</fullName>
    </recommendedName>
</protein>
<evidence type="ECO:0000256" key="9">
    <source>
        <dbReference type="ARBA" id="ARBA00022989"/>
    </source>
</evidence>
<evidence type="ECO:0000256" key="7">
    <source>
        <dbReference type="ARBA" id="ARBA00022777"/>
    </source>
</evidence>
<dbReference type="Pfam" id="PF07714">
    <property type="entry name" value="PK_Tyr_Ser-Thr"/>
    <property type="match status" value="1"/>
</dbReference>
<dbReference type="GO" id="GO:0005524">
    <property type="term" value="F:ATP binding"/>
    <property type="evidence" value="ECO:0007669"/>
    <property type="project" value="UniProtKB-KW"/>
</dbReference>
<keyword evidence="12" id="KW-0325">Glycoprotein</keyword>
<evidence type="ECO:0000256" key="6">
    <source>
        <dbReference type="ARBA" id="ARBA00022741"/>
    </source>
</evidence>
<sequence>MSFHVRLKIAIQAITTDSTKKIPKRNTIKNMTGLLLIRFIPTLWLVVLVSSNNPIIPITRPGCQESCGNSTSDVKIPFPFGIGPGCYHDPWYEIICLTFSDLSPRPYLRKLGYEILSINSCLGSNNSCDVHDLTVEVATPWQKNASIVDLGQSPFSFSVDENTFVVRGCPGYATVVDRNGDAIAMCSCMCKIGDIKIEEMKWQSPLISEFNTGTSLGFVYLTTTSAVNASKMMVALRSKSWEVVYWQIPTVLYWSSPPLPQEIGNHQNTRSVTCTAEICTCADNFRGNPYLSYECQGDTSKILVFLFYHVVNAISFYLSSPFPAVDPCTKGAQQSLHCLKKTAGILLGVTVSMGVVLVLLGCYGLYNLARKQRQIKQRDKFLDRIGSQLLERYMTSGRTRLFTAKELEKATDCLNASRVLGQGGQGTVYKGMLPDGRVVAVKKSSKVDESQFEQFVNEVVILSQINHRNVVKLLGCCLEMEVPLLIYEFIPNGTISQHIHNPSGDFPITWKTQLRIAAESASAIAYLHSYSTMPVYHRDIKSSNILLDEEYRAKVSDFGISRTIMIDQTHLTTAVQGTFGYLDPEYFRSNRFTEKSDVYGFGVILAELLTSMKPLPPPDQSGNWRNLAMEFLLHMENSTLSDMVDARVLEEAEEEDLLAVANVTMRCLNSCGSQRPTMKEVTSALERIRFPNPPFTTERNHPRGDDIVTEMDSTSDDYMTSCSFFCSENSIGDSCSFEIQQLKHDTI</sequence>
<evidence type="ECO:0000313" key="18">
    <source>
        <dbReference type="Proteomes" id="UP001153076"/>
    </source>
</evidence>
<dbReference type="InterPro" id="IPR045274">
    <property type="entry name" value="WAK-like"/>
</dbReference>
<evidence type="ECO:0000313" key="17">
    <source>
        <dbReference type="EMBL" id="KAJ8446564.1"/>
    </source>
</evidence>